<feature type="domain" description="Helicase MOV-10-like beta-barrel" evidence="10">
    <location>
        <begin position="271"/>
        <end position="354"/>
    </location>
</feature>
<keyword evidence="12 13" id="KW-0067">ATP-binding</keyword>
<dbReference type="GO" id="GO:0004386">
    <property type="term" value="F:helicase activity"/>
    <property type="evidence" value="ECO:0007669"/>
    <property type="project" value="UniProtKB-KW"/>
</dbReference>
<evidence type="ECO:0000256" key="3">
    <source>
        <dbReference type="ARBA" id="ARBA00012552"/>
    </source>
</evidence>
<evidence type="ECO:0000256" key="5">
    <source>
        <dbReference type="ARBA" id="ARBA00023158"/>
    </source>
</evidence>
<evidence type="ECO:0000259" key="10">
    <source>
        <dbReference type="Pfam" id="PF21634"/>
    </source>
</evidence>
<keyword evidence="12 13" id="KW-0347">Helicase</keyword>
<dbReference type="PANTHER" id="PTHR45418:SF5">
    <property type="entry name" value="BRCA2-INTERACTING PROTEIN-LIKE-RELATED"/>
    <property type="match status" value="1"/>
</dbReference>
<feature type="domain" description="Helicase MOV-10 Ig-like" evidence="9">
    <location>
        <begin position="39"/>
        <end position="166"/>
    </location>
</feature>
<evidence type="ECO:0000259" key="9">
    <source>
        <dbReference type="Pfam" id="PF21633"/>
    </source>
</evidence>
<name>A0ABM3MZ74_GALME</name>
<keyword evidence="11" id="KW-1185">Reference proteome</keyword>
<dbReference type="InterPro" id="IPR041677">
    <property type="entry name" value="DNA2/NAM7_AAA_11"/>
</dbReference>
<keyword evidence="5" id="KW-0943">RNA-mediated gene silencing</keyword>
<feature type="domain" description="DNA2/NAM7 helicase helicase" evidence="7">
    <location>
        <begin position="524"/>
        <end position="595"/>
    </location>
</feature>
<gene>
    <name evidence="12 13" type="primary">LOC113519667</name>
</gene>
<proteinExistence type="inferred from homology"/>
<dbReference type="CDD" id="cd18808">
    <property type="entry name" value="SF1_C_Upf1"/>
    <property type="match status" value="1"/>
</dbReference>
<evidence type="ECO:0000256" key="6">
    <source>
        <dbReference type="ARBA" id="ARBA00047984"/>
    </source>
</evidence>
<dbReference type="CDD" id="cd18038">
    <property type="entry name" value="DEXXQc_Helz-like"/>
    <property type="match status" value="1"/>
</dbReference>
<accession>A0ABM3MZ74</accession>
<evidence type="ECO:0000313" key="12">
    <source>
        <dbReference type="RefSeq" id="XP_052756472.1"/>
    </source>
</evidence>
<protein>
    <recommendedName>
        <fullName evidence="3">RNA helicase</fullName>
        <ecNumber evidence="3">3.6.4.13</ecNumber>
    </recommendedName>
</protein>
<dbReference type="Pfam" id="PF13087">
    <property type="entry name" value="AAA_12"/>
    <property type="match status" value="1"/>
</dbReference>
<dbReference type="SUPFAM" id="SSF52540">
    <property type="entry name" value="P-loop containing nucleoside triphosphate hydrolases"/>
    <property type="match status" value="1"/>
</dbReference>
<comment type="catalytic activity">
    <reaction evidence="6">
        <text>ATP + H2O = ADP + phosphate + H(+)</text>
        <dbReference type="Rhea" id="RHEA:13065"/>
        <dbReference type="ChEBI" id="CHEBI:15377"/>
        <dbReference type="ChEBI" id="CHEBI:15378"/>
        <dbReference type="ChEBI" id="CHEBI:30616"/>
        <dbReference type="ChEBI" id="CHEBI:43474"/>
        <dbReference type="ChEBI" id="CHEBI:456216"/>
        <dbReference type="EC" id="3.6.4.13"/>
    </reaction>
</comment>
<dbReference type="Gene3D" id="3.40.50.300">
    <property type="entry name" value="P-loop containing nucleotide triphosphate hydrolases"/>
    <property type="match status" value="2"/>
</dbReference>
<dbReference type="InterPro" id="IPR047187">
    <property type="entry name" value="SF1_C_Upf1"/>
</dbReference>
<dbReference type="InterPro" id="IPR049077">
    <property type="entry name" value="MOV-10_Ig-like"/>
</dbReference>
<evidence type="ECO:0000259" key="7">
    <source>
        <dbReference type="Pfam" id="PF13086"/>
    </source>
</evidence>
<dbReference type="Pfam" id="PF21634">
    <property type="entry name" value="MOV-10_beta-barrel"/>
    <property type="match status" value="1"/>
</dbReference>
<dbReference type="PANTHER" id="PTHR45418">
    <property type="entry name" value="CANCER/TESTIS ANTIGEN 55"/>
    <property type="match status" value="1"/>
</dbReference>
<dbReference type="EC" id="3.6.4.13" evidence="3"/>
<keyword evidence="12 13" id="KW-0547">Nucleotide-binding</keyword>
<dbReference type="GeneID" id="113519667"/>
<keyword evidence="12 13" id="KW-0378">Hydrolase</keyword>
<dbReference type="RefSeq" id="XP_052756472.1">
    <property type="nucleotide sequence ID" value="XM_052900512.1"/>
</dbReference>
<reference evidence="12 13" key="1">
    <citation type="submission" date="2025-05" db="UniProtKB">
        <authorList>
            <consortium name="RefSeq"/>
        </authorList>
    </citation>
    <scope>IDENTIFICATION</scope>
    <source>
        <tissue evidence="12 13">Whole larvae</tissue>
    </source>
</reference>
<comment type="subcellular location">
    <subcellularLocation>
        <location evidence="1">Cytoplasm</location>
    </subcellularLocation>
</comment>
<dbReference type="InterPro" id="IPR026122">
    <property type="entry name" value="MOV-10/SDE3_DEXXQ/H-box"/>
</dbReference>
<keyword evidence="4" id="KW-0963">Cytoplasm</keyword>
<evidence type="ECO:0000313" key="11">
    <source>
        <dbReference type="Proteomes" id="UP001652740"/>
    </source>
</evidence>
<evidence type="ECO:0000259" key="8">
    <source>
        <dbReference type="Pfam" id="PF13087"/>
    </source>
</evidence>
<dbReference type="InterPro" id="IPR027417">
    <property type="entry name" value="P-loop_NTPase"/>
</dbReference>
<dbReference type="Pfam" id="PF21633">
    <property type="entry name" value="MOV-10_Ig-like"/>
    <property type="match status" value="1"/>
</dbReference>
<dbReference type="Pfam" id="PF13086">
    <property type="entry name" value="AAA_11"/>
    <property type="match status" value="2"/>
</dbReference>
<dbReference type="RefSeq" id="XP_052756473.1">
    <property type="nucleotide sequence ID" value="XM_052900513.1"/>
</dbReference>
<evidence type="ECO:0000256" key="4">
    <source>
        <dbReference type="ARBA" id="ARBA00022490"/>
    </source>
</evidence>
<organism evidence="11 13">
    <name type="scientific">Galleria mellonella</name>
    <name type="common">Greater wax moth</name>
    <dbReference type="NCBI Taxonomy" id="7137"/>
    <lineage>
        <taxon>Eukaryota</taxon>
        <taxon>Metazoa</taxon>
        <taxon>Ecdysozoa</taxon>
        <taxon>Arthropoda</taxon>
        <taxon>Hexapoda</taxon>
        <taxon>Insecta</taxon>
        <taxon>Pterygota</taxon>
        <taxon>Neoptera</taxon>
        <taxon>Endopterygota</taxon>
        <taxon>Lepidoptera</taxon>
        <taxon>Glossata</taxon>
        <taxon>Ditrysia</taxon>
        <taxon>Pyraloidea</taxon>
        <taxon>Pyralidae</taxon>
        <taxon>Galleriinae</taxon>
        <taxon>Galleria</taxon>
    </lineage>
</organism>
<evidence type="ECO:0000256" key="1">
    <source>
        <dbReference type="ARBA" id="ARBA00004496"/>
    </source>
</evidence>
<sequence length="861" mass="98503">MVKKKNCDICSEKNINPGHEQTEKHQWNEILHVYSSNKNKFAKNRNGIIVECDVRSSFSMHKKNTDARIALSAKPTEEVQFNFTIINNNTTDIIRIDFIQMLHSKTNFHLNYHLDLQPLKPGTQIKKAVSIKFKSAHIGQYEVPVFFSFHDIRTRKNIIIVRDVAVYVEETQSIHEKEISPYSKKEVLARVLVKKIMPRYNDDKHRIPPQLKTIFTSGLHVNDKAPEDEIAKVKSIKDVFDIGVTKDNYKKYFQYLLWYEEAVVKSNYKNYNMSDVTIQQSEAHNSYYLAVPGLAVKRPSLLSGDLLFVKPVKANIMFEAMITAIKECNIIEISGLNSDFKNYYNQNALFDIRFFLSRLTLERMHHAITNIQQMGHEGRIFPERNPKIPVVQSITKFFNPLVRDNKEQRTAVEHIVSETSGIAPYLIHGPPGTGKTVTIVEAILQLVLKNSKNSILVCTDSNNSADYIATMLVKYVNYFPDRKGKLLLRANSRFRTWDIPEALKSYSNGMTSSEYKNVPITKFRSYNIVVTTLSHAAKFAKQLRNDKPHITHLFIDEAAQASEPACLIPASGLLHPKGLLVLAGDPLQLGPVVISHKAKEIGLGLSLMERLKSKCSLYSDARNDPNYIVMLRSNFRSHPDILQIPNDLFYNGQLRCMSNMDRLSQLDILGVKSQSRAIVFHSVISKEQRLGKSPSFFNIMELEVVRHYVLSLIKRHKIPQEDIGIISPYIRQVHKIKDWLEEQGYYNIEVGTVEAFQGREKRIVIITTVRGKCDFTKSAGKFKIGFLSDPKRFNVALTRAKAKTIIIGNPINLQKDPMWNTYIKSCRQMGTFLGYNVEPLDEQIQRSIVDQISPLLSELTI</sequence>
<dbReference type="InterPro" id="IPR041679">
    <property type="entry name" value="DNA2/NAM7-like_C"/>
</dbReference>
<evidence type="ECO:0000313" key="13">
    <source>
        <dbReference type="RefSeq" id="XP_052756473.1"/>
    </source>
</evidence>
<dbReference type="Proteomes" id="UP001652740">
    <property type="component" value="Unplaced"/>
</dbReference>
<feature type="domain" description="DNA2/NAM7 helicase helicase" evidence="7">
    <location>
        <begin position="405"/>
        <end position="474"/>
    </location>
</feature>
<comment type="similarity">
    <text evidence="2">Belongs to the DNA2/NAM7 helicase family. SDE3 subfamily.</text>
</comment>
<feature type="domain" description="DNA2/NAM7 helicase-like C-terminal" evidence="8">
    <location>
        <begin position="605"/>
        <end position="809"/>
    </location>
</feature>
<dbReference type="InterPro" id="IPR049080">
    <property type="entry name" value="MOV-10-like_beta-barrel"/>
</dbReference>
<evidence type="ECO:0000256" key="2">
    <source>
        <dbReference type="ARBA" id="ARBA00005601"/>
    </source>
</evidence>